<evidence type="ECO:0000313" key="3">
    <source>
        <dbReference type="Proteomes" id="UP001159405"/>
    </source>
</evidence>
<keyword evidence="3" id="KW-1185">Reference proteome</keyword>
<name>A0ABN8PSA8_9CNID</name>
<organism evidence="2 3">
    <name type="scientific">Porites lobata</name>
    <dbReference type="NCBI Taxonomy" id="104759"/>
    <lineage>
        <taxon>Eukaryota</taxon>
        <taxon>Metazoa</taxon>
        <taxon>Cnidaria</taxon>
        <taxon>Anthozoa</taxon>
        <taxon>Hexacorallia</taxon>
        <taxon>Scleractinia</taxon>
        <taxon>Fungiina</taxon>
        <taxon>Poritidae</taxon>
        <taxon>Porites</taxon>
    </lineage>
</organism>
<accession>A0ABN8PSA8</accession>
<gene>
    <name evidence="2" type="ORF">PLOB_00047492</name>
</gene>
<reference evidence="2 3" key="1">
    <citation type="submission" date="2022-05" db="EMBL/GenBank/DDBJ databases">
        <authorList>
            <consortium name="Genoscope - CEA"/>
            <person name="William W."/>
        </authorList>
    </citation>
    <scope>NUCLEOTIDE SEQUENCE [LARGE SCALE GENOMIC DNA]</scope>
</reference>
<protein>
    <submittedName>
        <fullName evidence="2">Uncharacterized protein</fullName>
    </submittedName>
</protein>
<proteinExistence type="predicted"/>
<evidence type="ECO:0000256" key="1">
    <source>
        <dbReference type="SAM" id="MobiDB-lite"/>
    </source>
</evidence>
<sequence>MKEELTHRGKNVTHVGDKQQRRHLTQIQLAKAQDALWFAETYFLLPEFLLPRDTTRQLQVHEVKVTKEPRGKLIFAEIMASFPFFIGNRERENTDPGQEIPSKQEKTLKVKKQAYERLFSSEKEKIGANLFIMNKFSVSWKAYHELTQIVNSLPRSYLVEGCQATVDERWKITAKTPGNNPDAELPLKDLLEQEIEKHVSKI</sequence>
<comment type="caution">
    <text evidence="2">The sequence shown here is derived from an EMBL/GenBank/DDBJ whole genome shotgun (WGS) entry which is preliminary data.</text>
</comment>
<evidence type="ECO:0000313" key="2">
    <source>
        <dbReference type="EMBL" id="CAH3149813.1"/>
    </source>
</evidence>
<feature type="region of interest" description="Disordered" evidence="1">
    <location>
        <begin position="1"/>
        <end position="20"/>
    </location>
</feature>
<dbReference type="EMBL" id="CALNXK010000087">
    <property type="protein sequence ID" value="CAH3149813.1"/>
    <property type="molecule type" value="Genomic_DNA"/>
</dbReference>
<dbReference type="Proteomes" id="UP001159405">
    <property type="component" value="Unassembled WGS sequence"/>
</dbReference>